<dbReference type="EMBL" id="JASJEU010000025">
    <property type="protein sequence ID" value="MDJ1651797.1"/>
    <property type="molecule type" value="Genomic_DNA"/>
</dbReference>
<name>A0ABT7DRB2_9ACTN</name>
<dbReference type="InterPro" id="IPR010982">
    <property type="entry name" value="Lambda_DNA-bd_dom_sf"/>
</dbReference>
<comment type="caution">
    <text evidence="2">The sequence shown here is derived from an EMBL/GenBank/DDBJ whole genome shotgun (WGS) entry which is preliminary data.</text>
</comment>
<dbReference type="PROSITE" id="PS50943">
    <property type="entry name" value="HTH_CROC1"/>
    <property type="match status" value="1"/>
</dbReference>
<organism evidence="2 3">
    <name type="scientific">Gordonibacter faecis</name>
    <dbReference type="NCBI Taxonomy" id="3047475"/>
    <lineage>
        <taxon>Bacteria</taxon>
        <taxon>Bacillati</taxon>
        <taxon>Actinomycetota</taxon>
        <taxon>Coriobacteriia</taxon>
        <taxon>Eggerthellales</taxon>
        <taxon>Eggerthellaceae</taxon>
        <taxon>Gordonibacter</taxon>
    </lineage>
</organism>
<dbReference type="RefSeq" id="WP_283833150.1">
    <property type="nucleotide sequence ID" value="NZ_JASJEU010000025.1"/>
</dbReference>
<dbReference type="InterPro" id="IPR001387">
    <property type="entry name" value="Cro/C1-type_HTH"/>
</dbReference>
<accession>A0ABT7DRB2</accession>
<evidence type="ECO:0000313" key="2">
    <source>
        <dbReference type="EMBL" id="MDJ1651797.1"/>
    </source>
</evidence>
<proteinExistence type="predicted"/>
<dbReference type="Proteomes" id="UP001232750">
    <property type="component" value="Unassembled WGS sequence"/>
</dbReference>
<evidence type="ECO:0000313" key="3">
    <source>
        <dbReference type="Proteomes" id="UP001232750"/>
    </source>
</evidence>
<dbReference type="Gene3D" id="1.10.260.40">
    <property type="entry name" value="lambda repressor-like DNA-binding domains"/>
    <property type="match status" value="1"/>
</dbReference>
<keyword evidence="3" id="KW-1185">Reference proteome</keyword>
<reference evidence="2 3" key="1">
    <citation type="submission" date="2023-05" db="EMBL/GenBank/DDBJ databases">
        <title>Gordonibacter KGMB12511T sp. nov., isolated from faeces of healthy Korean.</title>
        <authorList>
            <person name="Kim H.S."/>
            <person name="Kim J.-S."/>
            <person name="Suh M.K."/>
            <person name="Eom M.K."/>
            <person name="Do H.E."/>
            <person name="Lee J.-S."/>
        </authorList>
    </citation>
    <scope>NUCLEOTIDE SEQUENCE [LARGE SCALE GENOMIC DNA]</scope>
    <source>
        <strain evidence="2 3">KGMB12511</strain>
    </source>
</reference>
<feature type="domain" description="HTH cro/C1-type" evidence="1">
    <location>
        <begin position="60"/>
        <end position="84"/>
    </location>
</feature>
<gene>
    <name evidence="2" type="ORF">QNJ86_13380</name>
</gene>
<protein>
    <recommendedName>
        <fullName evidence="1">HTH cro/C1-type domain-containing protein</fullName>
    </recommendedName>
</protein>
<evidence type="ECO:0000259" key="1">
    <source>
        <dbReference type="PROSITE" id="PS50943"/>
    </source>
</evidence>
<sequence>MNDMKNEFANYFSIDWEKTSDNLRNFLYLKFDCDTYGYVEAASFALNKSKRALQYWLDQTDKRNPSIADLVLFAKFFDVSLDDLIEIKGNPDESFAGSLLEEHFDALSQSQDEKEEIELEFASTVLLNEVKDKEHPIKSLYDLILYLPLIPKEVLNDSLSRIQGDVYHGRDYVLEQMSYCYREIDDEEAKAYADSKRKYLSPRPSVYEMTVETRDKGRIEAYKEWEDSLLNEMKAFRQFWGDSPCDNEALVPPLAYLMALSKYTSTTLFGAETSKKAEQILEKWRSERHSD</sequence>